<dbReference type="EMBL" id="BAABHJ010000003">
    <property type="protein sequence ID" value="GAA4604243.1"/>
    <property type="molecule type" value="Genomic_DNA"/>
</dbReference>
<reference evidence="2" key="1">
    <citation type="journal article" date="2019" name="Int. J. Syst. Evol. Microbiol.">
        <title>The Global Catalogue of Microorganisms (GCM) 10K type strain sequencing project: providing services to taxonomists for standard genome sequencing and annotation.</title>
        <authorList>
            <consortium name="The Broad Institute Genomics Platform"/>
            <consortium name="The Broad Institute Genome Sequencing Center for Infectious Disease"/>
            <person name="Wu L."/>
            <person name="Ma J."/>
        </authorList>
    </citation>
    <scope>NUCLEOTIDE SEQUENCE [LARGE SCALE GENOMIC DNA]</scope>
    <source>
        <strain evidence="2">JCM 17938</strain>
    </source>
</reference>
<dbReference type="Gene3D" id="1.25.40.10">
    <property type="entry name" value="Tetratricopeptide repeat domain"/>
    <property type="match status" value="1"/>
</dbReference>
<dbReference type="RefSeq" id="WP_345350227.1">
    <property type="nucleotide sequence ID" value="NZ_BAABHJ010000003.1"/>
</dbReference>
<gene>
    <name evidence="1" type="ORF">GCM10023195_14380</name>
</gene>
<dbReference type="SUPFAM" id="SSF81901">
    <property type="entry name" value="HCP-like"/>
    <property type="match status" value="1"/>
</dbReference>
<comment type="caution">
    <text evidence="1">The sequence shown here is derived from an EMBL/GenBank/DDBJ whole genome shotgun (WGS) entry which is preliminary data.</text>
</comment>
<organism evidence="1 2">
    <name type="scientific">Actinoallomurus liliacearum</name>
    <dbReference type="NCBI Taxonomy" id="1080073"/>
    <lineage>
        <taxon>Bacteria</taxon>
        <taxon>Bacillati</taxon>
        <taxon>Actinomycetota</taxon>
        <taxon>Actinomycetes</taxon>
        <taxon>Streptosporangiales</taxon>
        <taxon>Thermomonosporaceae</taxon>
        <taxon>Actinoallomurus</taxon>
    </lineage>
</organism>
<dbReference type="Proteomes" id="UP001500212">
    <property type="component" value="Unassembled WGS sequence"/>
</dbReference>
<proteinExistence type="predicted"/>
<evidence type="ECO:0000313" key="1">
    <source>
        <dbReference type="EMBL" id="GAA4604243.1"/>
    </source>
</evidence>
<sequence>MTAEETLGQARMWQELDENGKAEALLRRGAEAGSAAAAFELADLLAGRGEIDAARDHYGQAAARGDADLAAEARRRLHSLP</sequence>
<evidence type="ECO:0008006" key="3">
    <source>
        <dbReference type="Google" id="ProtNLM"/>
    </source>
</evidence>
<keyword evidence="2" id="KW-1185">Reference proteome</keyword>
<name>A0ABP8TFN7_9ACTN</name>
<evidence type="ECO:0000313" key="2">
    <source>
        <dbReference type="Proteomes" id="UP001500212"/>
    </source>
</evidence>
<protein>
    <recommendedName>
        <fullName evidence="3">Tetratrico peptide repeat group 5 domain-containing protein</fullName>
    </recommendedName>
</protein>
<accession>A0ABP8TFN7</accession>
<dbReference type="InterPro" id="IPR011990">
    <property type="entry name" value="TPR-like_helical_dom_sf"/>
</dbReference>